<reference evidence="2 3" key="1">
    <citation type="submission" date="2024-05" db="EMBL/GenBank/DDBJ databases">
        <authorList>
            <person name="Wallberg A."/>
        </authorList>
    </citation>
    <scope>NUCLEOTIDE SEQUENCE [LARGE SCALE GENOMIC DNA]</scope>
</reference>
<dbReference type="AlphaFoldDB" id="A0AAV2Q161"/>
<dbReference type="EMBL" id="CAXKWB010003140">
    <property type="protein sequence ID" value="CAL4068433.1"/>
    <property type="molecule type" value="Genomic_DNA"/>
</dbReference>
<feature type="chain" id="PRO_5043584586" evidence="1">
    <location>
        <begin position="21"/>
        <end position="148"/>
    </location>
</feature>
<evidence type="ECO:0000313" key="2">
    <source>
        <dbReference type="EMBL" id="CAL4068433.1"/>
    </source>
</evidence>
<evidence type="ECO:0000313" key="3">
    <source>
        <dbReference type="Proteomes" id="UP001497623"/>
    </source>
</evidence>
<organism evidence="2 3">
    <name type="scientific">Meganyctiphanes norvegica</name>
    <name type="common">Northern krill</name>
    <name type="synonym">Thysanopoda norvegica</name>
    <dbReference type="NCBI Taxonomy" id="48144"/>
    <lineage>
        <taxon>Eukaryota</taxon>
        <taxon>Metazoa</taxon>
        <taxon>Ecdysozoa</taxon>
        <taxon>Arthropoda</taxon>
        <taxon>Crustacea</taxon>
        <taxon>Multicrustacea</taxon>
        <taxon>Malacostraca</taxon>
        <taxon>Eumalacostraca</taxon>
        <taxon>Eucarida</taxon>
        <taxon>Euphausiacea</taxon>
        <taxon>Euphausiidae</taxon>
        <taxon>Meganyctiphanes</taxon>
    </lineage>
</organism>
<accession>A0AAV2Q161</accession>
<feature type="signal peptide" evidence="1">
    <location>
        <begin position="1"/>
        <end position="20"/>
    </location>
</feature>
<dbReference type="InterPro" id="IPR029034">
    <property type="entry name" value="Cystine-knot_cytokine"/>
</dbReference>
<sequence length="148" mass="17146">MGVTIPLLILVLGVINLSNSKPHEHNTHKQDLDKDGDYEDSITEQQKALDNMGCKPVMQKKYISRYVDTKDDLLDHFHWPTVVGVLRCDNSCSYCGNEFGHEEKECQPVPDKIRKKHFVIAYFSKEGPKKYRRLKTKEHTECHCVSKK</sequence>
<dbReference type="SUPFAM" id="SSF57501">
    <property type="entry name" value="Cystine-knot cytokines"/>
    <property type="match status" value="1"/>
</dbReference>
<name>A0AAV2Q161_MEGNR</name>
<gene>
    <name evidence="2" type="ORF">MNOR_LOCUS7235</name>
</gene>
<proteinExistence type="predicted"/>
<dbReference type="Gene3D" id="2.10.90.10">
    <property type="entry name" value="Cystine-knot cytokines"/>
    <property type="match status" value="1"/>
</dbReference>
<keyword evidence="1" id="KW-0732">Signal</keyword>
<keyword evidence="3" id="KW-1185">Reference proteome</keyword>
<protein>
    <submittedName>
        <fullName evidence="2">Uncharacterized protein</fullName>
    </submittedName>
</protein>
<comment type="caution">
    <text evidence="2">The sequence shown here is derived from an EMBL/GenBank/DDBJ whole genome shotgun (WGS) entry which is preliminary data.</text>
</comment>
<dbReference type="Proteomes" id="UP001497623">
    <property type="component" value="Unassembled WGS sequence"/>
</dbReference>
<evidence type="ECO:0000256" key="1">
    <source>
        <dbReference type="SAM" id="SignalP"/>
    </source>
</evidence>